<dbReference type="InterPro" id="IPR016181">
    <property type="entry name" value="Acyl_CoA_acyltransferase"/>
</dbReference>
<dbReference type="AlphaFoldDB" id="A0A4Q7J6D9"/>
<evidence type="ECO:0000313" key="4">
    <source>
        <dbReference type="Proteomes" id="UP000292003"/>
    </source>
</evidence>
<keyword evidence="4" id="KW-1185">Reference proteome</keyword>
<keyword evidence="1 3" id="KW-0808">Transferase</keyword>
<dbReference type="PANTHER" id="PTHR13947">
    <property type="entry name" value="GNAT FAMILY N-ACETYLTRANSFERASE"/>
    <property type="match status" value="1"/>
</dbReference>
<proteinExistence type="predicted"/>
<dbReference type="Gene3D" id="3.40.630.30">
    <property type="match status" value="1"/>
</dbReference>
<dbReference type="CDD" id="cd04301">
    <property type="entry name" value="NAT_SF"/>
    <property type="match status" value="1"/>
</dbReference>
<dbReference type="InterPro" id="IPR050769">
    <property type="entry name" value="NAT_camello-type"/>
</dbReference>
<dbReference type="InterPro" id="IPR000182">
    <property type="entry name" value="GNAT_dom"/>
</dbReference>
<dbReference type="InterPro" id="IPR056935">
    <property type="entry name" value="Rv0428c-like_C"/>
</dbReference>
<evidence type="ECO:0000256" key="1">
    <source>
        <dbReference type="ARBA" id="ARBA00022679"/>
    </source>
</evidence>
<dbReference type="EMBL" id="SFCC01000008">
    <property type="protein sequence ID" value="RZQ62699.1"/>
    <property type="molecule type" value="Genomic_DNA"/>
</dbReference>
<name>A0A4Q7J6D9_9PSEU</name>
<dbReference type="Proteomes" id="UP000292003">
    <property type="component" value="Unassembled WGS sequence"/>
</dbReference>
<organism evidence="3 4">
    <name type="scientific">Amycolatopsis suaedae</name>
    <dbReference type="NCBI Taxonomy" id="2510978"/>
    <lineage>
        <taxon>Bacteria</taxon>
        <taxon>Bacillati</taxon>
        <taxon>Actinomycetota</taxon>
        <taxon>Actinomycetes</taxon>
        <taxon>Pseudonocardiales</taxon>
        <taxon>Pseudonocardiaceae</taxon>
        <taxon>Amycolatopsis</taxon>
    </lineage>
</organism>
<feature type="domain" description="N-acetyltransferase" evidence="2">
    <location>
        <begin position="111"/>
        <end position="244"/>
    </location>
</feature>
<dbReference type="Pfam" id="PF24553">
    <property type="entry name" value="Rv0428c_C"/>
    <property type="match status" value="1"/>
</dbReference>
<sequence>MNSAESLELACTAAWPPVHLRELGRWRLRAAGGFTGRANSALAVGDPGIPLARALEQVCEFAHSHGLDPMVHAIDGSATESAIADCGWVPHTTHPAGHEVSVLLGPLTGEPGTAEVLDEPAPAWWELCAGTTAPDPAQRHVLTGAELVGYAVCGTTAAGRGAVVGDLLHVSRLAVRPEHRRRGLGTAVMGALSGWAAAHGATRTVLQVDVNNAAALALYARLGFTEHHRYRYWVPARACEDRSP</sequence>
<evidence type="ECO:0000259" key="2">
    <source>
        <dbReference type="PROSITE" id="PS51186"/>
    </source>
</evidence>
<reference evidence="3 4" key="1">
    <citation type="submission" date="2019-02" db="EMBL/GenBank/DDBJ databases">
        <title>Draft genome sequence of Amycolatopsis sp. 8-3EHSu isolated from roots of Suaeda maritima.</title>
        <authorList>
            <person name="Duangmal K."/>
            <person name="Chantavorakit T."/>
        </authorList>
    </citation>
    <scope>NUCLEOTIDE SEQUENCE [LARGE SCALE GENOMIC DNA]</scope>
    <source>
        <strain evidence="3 4">8-3EHSu</strain>
    </source>
</reference>
<dbReference type="PANTHER" id="PTHR13947:SF37">
    <property type="entry name" value="LD18367P"/>
    <property type="match status" value="1"/>
</dbReference>
<evidence type="ECO:0000313" key="3">
    <source>
        <dbReference type="EMBL" id="RZQ62699.1"/>
    </source>
</evidence>
<dbReference type="SUPFAM" id="SSF55729">
    <property type="entry name" value="Acyl-CoA N-acyltransferases (Nat)"/>
    <property type="match status" value="1"/>
</dbReference>
<dbReference type="RefSeq" id="WP_130476437.1">
    <property type="nucleotide sequence ID" value="NZ_SFCC01000008.1"/>
</dbReference>
<dbReference type="OrthoDB" id="9775595at2"/>
<dbReference type="PROSITE" id="PS51186">
    <property type="entry name" value="GNAT"/>
    <property type="match status" value="1"/>
</dbReference>
<protein>
    <submittedName>
        <fullName evidence="3">GNAT family N-acetyltransferase</fullName>
    </submittedName>
</protein>
<comment type="caution">
    <text evidence="3">The sequence shown here is derived from an EMBL/GenBank/DDBJ whole genome shotgun (WGS) entry which is preliminary data.</text>
</comment>
<gene>
    <name evidence="3" type="ORF">EWH70_17205</name>
</gene>
<accession>A0A4Q7J6D9</accession>
<dbReference type="GO" id="GO:0008080">
    <property type="term" value="F:N-acetyltransferase activity"/>
    <property type="evidence" value="ECO:0007669"/>
    <property type="project" value="InterPro"/>
</dbReference>